<accession>A0A6G0ZCE7</accession>
<protein>
    <submittedName>
        <fullName evidence="1">RNase H domain-containing protein</fullName>
    </submittedName>
</protein>
<evidence type="ECO:0000313" key="2">
    <source>
        <dbReference type="Proteomes" id="UP000478052"/>
    </source>
</evidence>
<evidence type="ECO:0000313" key="1">
    <source>
        <dbReference type="EMBL" id="KAF0768066.1"/>
    </source>
</evidence>
<dbReference type="EMBL" id="VUJU01000845">
    <property type="protein sequence ID" value="KAF0768066.1"/>
    <property type="molecule type" value="Genomic_DNA"/>
</dbReference>
<name>A0A6G0ZCE7_APHCR</name>
<gene>
    <name evidence="1" type="ORF">FWK35_00028277</name>
</gene>
<proteinExistence type="predicted"/>
<dbReference type="AlphaFoldDB" id="A0A6G0ZCE7"/>
<dbReference type="Proteomes" id="UP000478052">
    <property type="component" value="Unassembled WGS sequence"/>
</dbReference>
<sequence>MAAKSALSFRCCITQCLNKNKDINIISYAWIPGHCNIDGNEQADTAGKLAHSSPNSLTLPLFTYNDVKRVIEKDTVLQCQKEWNEMSTKLNEVKKSVQPYLFPANTTRKHETSINRLRIGHTLSFNEERRPPNMLLSWSTPHCLNSSH</sequence>
<organism evidence="1 2">
    <name type="scientific">Aphis craccivora</name>
    <name type="common">Cowpea aphid</name>
    <dbReference type="NCBI Taxonomy" id="307492"/>
    <lineage>
        <taxon>Eukaryota</taxon>
        <taxon>Metazoa</taxon>
        <taxon>Ecdysozoa</taxon>
        <taxon>Arthropoda</taxon>
        <taxon>Hexapoda</taxon>
        <taxon>Insecta</taxon>
        <taxon>Pterygota</taxon>
        <taxon>Neoptera</taxon>
        <taxon>Paraneoptera</taxon>
        <taxon>Hemiptera</taxon>
        <taxon>Sternorrhyncha</taxon>
        <taxon>Aphidomorpha</taxon>
        <taxon>Aphidoidea</taxon>
        <taxon>Aphididae</taxon>
        <taxon>Aphidini</taxon>
        <taxon>Aphis</taxon>
        <taxon>Aphis</taxon>
    </lineage>
</organism>
<dbReference type="InterPro" id="IPR012337">
    <property type="entry name" value="RNaseH-like_sf"/>
</dbReference>
<dbReference type="SUPFAM" id="SSF53098">
    <property type="entry name" value="Ribonuclease H-like"/>
    <property type="match status" value="1"/>
</dbReference>
<dbReference type="OrthoDB" id="6621833at2759"/>
<reference evidence="1 2" key="1">
    <citation type="submission" date="2019-08" db="EMBL/GenBank/DDBJ databases">
        <title>Whole genome of Aphis craccivora.</title>
        <authorList>
            <person name="Voronova N.V."/>
            <person name="Shulinski R.S."/>
            <person name="Bandarenka Y.V."/>
            <person name="Zhorov D.G."/>
            <person name="Warner D."/>
        </authorList>
    </citation>
    <scope>NUCLEOTIDE SEQUENCE [LARGE SCALE GENOMIC DNA]</scope>
    <source>
        <strain evidence="1">180601</strain>
        <tissue evidence="1">Whole Body</tissue>
    </source>
</reference>
<comment type="caution">
    <text evidence="1">The sequence shown here is derived from an EMBL/GenBank/DDBJ whole genome shotgun (WGS) entry which is preliminary data.</text>
</comment>
<keyword evidence="2" id="KW-1185">Reference proteome</keyword>